<feature type="region of interest" description="Disordered" evidence="1">
    <location>
        <begin position="145"/>
        <end position="186"/>
    </location>
</feature>
<gene>
    <name evidence="2" type="ORF">ANCCAN_28311</name>
</gene>
<protein>
    <submittedName>
        <fullName evidence="2">Uncharacterized protein</fullName>
    </submittedName>
</protein>
<feature type="compositionally biased region" description="Basic residues" evidence="1">
    <location>
        <begin position="177"/>
        <end position="186"/>
    </location>
</feature>
<evidence type="ECO:0000256" key="1">
    <source>
        <dbReference type="SAM" id="MobiDB-lite"/>
    </source>
</evidence>
<feature type="compositionally biased region" description="Pro residues" evidence="1">
    <location>
        <begin position="155"/>
        <end position="164"/>
    </location>
</feature>
<comment type="caution">
    <text evidence="2">The sequence shown here is derived from an EMBL/GenBank/DDBJ whole genome shotgun (WGS) entry which is preliminary data.</text>
</comment>
<dbReference type="AlphaFoldDB" id="A0A368F1M2"/>
<reference evidence="2 3" key="1">
    <citation type="submission" date="2014-10" db="EMBL/GenBank/DDBJ databases">
        <title>Draft genome of the hookworm Ancylostoma caninum.</title>
        <authorList>
            <person name="Mitreva M."/>
        </authorList>
    </citation>
    <scope>NUCLEOTIDE SEQUENCE [LARGE SCALE GENOMIC DNA]</scope>
    <source>
        <strain evidence="2 3">Baltimore</strain>
    </source>
</reference>
<proteinExistence type="predicted"/>
<evidence type="ECO:0000313" key="2">
    <source>
        <dbReference type="EMBL" id="RCN25973.1"/>
    </source>
</evidence>
<dbReference type="EMBL" id="JOJR01009745">
    <property type="protein sequence ID" value="RCN25973.1"/>
    <property type="molecule type" value="Genomic_DNA"/>
</dbReference>
<organism evidence="2 3">
    <name type="scientific">Ancylostoma caninum</name>
    <name type="common">Dog hookworm</name>
    <dbReference type="NCBI Taxonomy" id="29170"/>
    <lineage>
        <taxon>Eukaryota</taxon>
        <taxon>Metazoa</taxon>
        <taxon>Ecdysozoa</taxon>
        <taxon>Nematoda</taxon>
        <taxon>Chromadorea</taxon>
        <taxon>Rhabditida</taxon>
        <taxon>Rhabditina</taxon>
        <taxon>Rhabditomorpha</taxon>
        <taxon>Strongyloidea</taxon>
        <taxon>Ancylostomatidae</taxon>
        <taxon>Ancylostomatinae</taxon>
        <taxon>Ancylostoma</taxon>
    </lineage>
</organism>
<keyword evidence="3" id="KW-1185">Reference proteome</keyword>
<accession>A0A368F1M2</accession>
<dbReference type="STRING" id="29170.A0A368F1M2"/>
<name>A0A368F1M2_ANCCA</name>
<feature type="region of interest" description="Disordered" evidence="1">
    <location>
        <begin position="79"/>
        <end position="117"/>
    </location>
</feature>
<dbReference type="OrthoDB" id="166375at2759"/>
<sequence length="186" mass="20185">MKEQFLSDKVEIDMGQQDDPFTRKKERMKVVSGTKAALALLAAEQAAGTSSEPTLLLFFTVSMYLEWIYNVPQIPRRPPAVVPPKSEKSPTSSTAAKDPKASTPASGRPPVQSKSASNLFDLHSSISKIELDIDLGKLARPATSARLEDSLHLPSPRPTAPPPTSGTRPLSLEDYRRRKAAAAHAQ</sequence>
<dbReference type="Proteomes" id="UP000252519">
    <property type="component" value="Unassembled WGS sequence"/>
</dbReference>
<evidence type="ECO:0000313" key="3">
    <source>
        <dbReference type="Proteomes" id="UP000252519"/>
    </source>
</evidence>